<evidence type="ECO:0000256" key="12">
    <source>
        <dbReference type="RuleBase" id="RU362007"/>
    </source>
</evidence>
<sequence>MDNVSSSCCYAVCSYRKAKEQNKKSTTLIPFRCRRVDRFSIRLSGTGIMAAVEVEAEKVVAELREGCATPASLLRDVAAAMAGEMGAGLEKEGGSRVKMLLSYVDKLPTGREEGLFYGLDLGGTNFRVLKVHLGGSKKHVVNSESREVSIPPHLMSGTSSELFGFIAGELGKFVAEEEGTDMPNGKKKELGFTFSFPVRQRSVASGTLVKWTKAFSIDDAVGEDVVAELQTAMVKQGLDMHVAALINDAVGTLAGAIYYDEDVVAGVIFGTGTNAAYVEKANAIPKWEGELPNSGDMVINMEWGNFYSSDLPIYEKLTSGMYLGEIVRRVLLKLSLQSGIFSSIDNSKLKTCFHLRTPHISAMHHDETPDLKIVAEKLHQILEIKDTSLETRKMVVEICDIVARRAARLAAAGIAGILMKLGRNGGIDNPRSVIAIDGGLFEHYTKFRECLESTLGELLGEEASKSVAVKHANDGSGIGAALIAASQSR</sequence>
<comment type="catalytic activity">
    <reaction evidence="11">
        <text>D-glucose + ATP = D-glucose 6-phosphate + ADP + H(+)</text>
        <dbReference type="Rhea" id="RHEA:17825"/>
        <dbReference type="ChEBI" id="CHEBI:4167"/>
        <dbReference type="ChEBI" id="CHEBI:15378"/>
        <dbReference type="ChEBI" id="CHEBI:30616"/>
        <dbReference type="ChEBI" id="CHEBI:61548"/>
        <dbReference type="ChEBI" id="CHEBI:456216"/>
        <dbReference type="EC" id="2.7.1.1"/>
    </reaction>
    <physiologicalReaction direction="left-to-right" evidence="11">
        <dbReference type="Rhea" id="RHEA:17826"/>
    </physiologicalReaction>
</comment>
<dbReference type="Gene3D" id="3.40.367.20">
    <property type="match status" value="1"/>
</dbReference>
<evidence type="ECO:0000256" key="3">
    <source>
        <dbReference type="ARBA" id="ARBA00009225"/>
    </source>
</evidence>
<reference evidence="15" key="1">
    <citation type="submission" date="2015-04" db="UniProtKB">
        <authorList>
            <consortium name="EnsemblPlants"/>
        </authorList>
    </citation>
    <scope>IDENTIFICATION</scope>
</reference>
<keyword evidence="4 12" id="KW-0808">Transferase</keyword>
<evidence type="ECO:0000313" key="16">
    <source>
        <dbReference type="Proteomes" id="UP000008021"/>
    </source>
</evidence>
<dbReference type="EnsemblPlants" id="OMERI01G06040.2">
    <property type="protein sequence ID" value="OMERI01G06040.2"/>
    <property type="gene ID" value="OMERI01G06040"/>
</dbReference>
<dbReference type="GO" id="GO:0005536">
    <property type="term" value="F:D-glucose binding"/>
    <property type="evidence" value="ECO:0007669"/>
    <property type="project" value="InterPro"/>
</dbReference>
<dbReference type="SUPFAM" id="SSF53067">
    <property type="entry name" value="Actin-like ATPase domain"/>
    <property type="match status" value="2"/>
</dbReference>
<dbReference type="eggNOG" id="KOG1369">
    <property type="taxonomic scope" value="Eukaryota"/>
</dbReference>
<dbReference type="EC" id="2.7.1.-" evidence="12"/>
<dbReference type="GO" id="GO:0006006">
    <property type="term" value="P:glucose metabolic process"/>
    <property type="evidence" value="ECO:0007669"/>
    <property type="project" value="TreeGrafter"/>
</dbReference>
<comment type="pathway">
    <text evidence="2">Carbohydrate metabolism; hexose metabolism.</text>
</comment>
<accession>A0A0E0BYH4</accession>
<dbReference type="UniPathway" id="UPA00242"/>
<evidence type="ECO:0000256" key="5">
    <source>
        <dbReference type="ARBA" id="ARBA00022741"/>
    </source>
</evidence>
<organism evidence="15">
    <name type="scientific">Oryza meridionalis</name>
    <dbReference type="NCBI Taxonomy" id="40149"/>
    <lineage>
        <taxon>Eukaryota</taxon>
        <taxon>Viridiplantae</taxon>
        <taxon>Streptophyta</taxon>
        <taxon>Embryophyta</taxon>
        <taxon>Tracheophyta</taxon>
        <taxon>Spermatophyta</taxon>
        <taxon>Magnoliopsida</taxon>
        <taxon>Liliopsida</taxon>
        <taxon>Poales</taxon>
        <taxon>Poaceae</taxon>
        <taxon>BOP clade</taxon>
        <taxon>Oryzoideae</taxon>
        <taxon>Oryzeae</taxon>
        <taxon>Oryzinae</taxon>
        <taxon>Oryza</taxon>
    </lineage>
</organism>
<evidence type="ECO:0000256" key="7">
    <source>
        <dbReference type="ARBA" id="ARBA00022840"/>
    </source>
</evidence>
<dbReference type="InterPro" id="IPR022672">
    <property type="entry name" value="Hexokinase_N"/>
</dbReference>
<keyword evidence="6 12" id="KW-0418">Kinase</keyword>
<evidence type="ECO:0000256" key="8">
    <source>
        <dbReference type="ARBA" id="ARBA00023152"/>
    </source>
</evidence>
<dbReference type="InterPro" id="IPR022673">
    <property type="entry name" value="Hexokinase_C"/>
</dbReference>
<dbReference type="Gramene" id="OMERI01G06040.2">
    <property type="protein sequence ID" value="OMERI01G06040.2"/>
    <property type="gene ID" value="OMERI01G06040"/>
</dbReference>
<keyword evidence="8 12" id="KW-0324">Glycolysis</keyword>
<keyword evidence="16" id="KW-1185">Reference proteome</keyword>
<evidence type="ECO:0000259" key="14">
    <source>
        <dbReference type="Pfam" id="PF03727"/>
    </source>
</evidence>
<dbReference type="PROSITE" id="PS51748">
    <property type="entry name" value="HEXOKINASE_2"/>
    <property type="match status" value="1"/>
</dbReference>
<dbReference type="CDD" id="cd24020">
    <property type="entry name" value="ASKHA_NBD_HK_plant"/>
    <property type="match status" value="1"/>
</dbReference>
<evidence type="ECO:0000256" key="9">
    <source>
        <dbReference type="ARBA" id="ARBA00044613"/>
    </source>
</evidence>
<comment type="catalytic activity">
    <reaction evidence="10">
        <text>D-fructose + ATP = D-fructose 6-phosphate + ADP + H(+)</text>
        <dbReference type="Rhea" id="RHEA:16125"/>
        <dbReference type="ChEBI" id="CHEBI:15378"/>
        <dbReference type="ChEBI" id="CHEBI:30616"/>
        <dbReference type="ChEBI" id="CHEBI:37721"/>
        <dbReference type="ChEBI" id="CHEBI:61527"/>
        <dbReference type="ChEBI" id="CHEBI:456216"/>
        <dbReference type="EC" id="2.7.1.1"/>
    </reaction>
    <physiologicalReaction direction="left-to-right" evidence="10">
        <dbReference type="Rhea" id="RHEA:16126"/>
    </physiologicalReaction>
</comment>
<evidence type="ECO:0000256" key="10">
    <source>
        <dbReference type="ARBA" id="ARBA00047905"/>
    </source>
</evidence>
<dbReference type="InterPro" id="IPR043129">
    <property type="entry name" value="ATPase_NBD"/>
</dbReference>
<dbReference type="GO" id="GO:0004340">
    <property type="term" value="F:glucokinase activity"/>
    <property type="evidence" value="ECO:0007669"/>
    <property type="project" value="TreeGrafter"/>
</dbReference>
<dbReference type="GO" id="GO:0005524">
    <property type="term" value="F:ATP binding"/>
    <property type="evidence" value="ECO:0007669"/>
    <property type="project" value="UniProtKB-UniRule"/>
</dbReference>
<dbReference type="GO" id="GO:0008865">
    <property type="term" value="F:fructokinase activity"/>
    <property type="evidence" value="ECO:0007669"/>
    <property type="project" value="TreeGrafter"/>
</dbReference>
<dbReference type="PANTHER" id="PTHR19443:SF17">
    <property type="entry name" value="HEXOKINASE-8"/>
    <property type="match status" value="1"/>
</dbReference>
<comment type="pathway">
    <text evidence="1">Carbohydrate degradation; glycolysis; D-glyceraldehyde 3-phosphate and glycerone phosphate from D-glucose: step 1/4.</text>
</comment>
<dbReference type="GO" id="GO:0006096">
    <property type="term" value="P:glycolytic process"/>
    <property type="evidence" value="ECO:0007669"/>
    <property type="project" value="UniProtKB-UniPathway"/>
</dbReference>
<comment type="catalytic activity">
    <reaction evidence="9">
        <text>a D-hexose + ATP = a D-hexose 6-phosphate + ADP + H(+)</text>
        <dbReference type="Rhea" id="RHEA:22740"/>
        <dbReference type="ChEBI" id="CHEBI:4194"/>
        <dbReference type="ChEBI" id="CHEBI:15378"/>
        <dbReference type="ChEBI" id="CHEBI:30616"/>
        <dbReference type="ChEBI" id="CHEBI:229467"/>
        <dbReference type="ChEBI" id="CHEBI:456216"/>
        <dbReference type="EC" id="2.7.1.1"/>
    </reaction>
    <physiologicalReaction direction="left-to-right" evidence="9">
        <dbReference type="Rhea" id="RHEA:22741"/>
    </physiologicalReaction>
</comment>
<feature type="domain" description="Hexokinase C-terminal" evidence="14">
    <location>
        <begin position="313"/>
        <end position="485"/>
    </location>
</feature>
<dbReference type="FunFam" id="3.30.420.40:FF:000034">
    <property type="entry name" value="Phosphotransferase"/>
    <property type="match status" value="1"/>
</dbReference>
<dbReference type="Proteomes" id="UP000008021">
    <property type="component" value="Chromosome 1"/>
</dbReference>
<comment type="similarity">
    <text evidence="3 12">Belongs to the hexokinase family.</text>
</comment>
<dbReference type="Gene3D" id="3.30.420.40">
    <property type="match status" value="1"/>
</dbReference>
<dbReference type="Pfam" id="PF00349">
    <property type="entry name" value="Hexokinase_1"/>
    <property type="match status" value="1"/>
</dbReference>
<keyword evidence="7 12" id="KW-0067">ATP-binding</keyword>
<evidence type="ECO:0000259" key="13">
    <source>
        <dbReference type="Pfam" id="PF00349"/>
    </source>
</evidence>
<dbReference type="InterPro" id="IPR001312">
    <property type="entry name" value="Hexokinase"/>
</dbReference>
<evidence type="ECO:0000256" key="6">
    <source>
        <dbReference type="ARBA" id="ARBA00022777"/>
    </source>
</evidence>
<feature type="domain" description="Hexokinase C-terminal" evidence="14">
    <location>
        <begin position="265"/>
        <end position="308"/>
    </location>
</feature>
<name>A0A0E0BYH4_9ORYZ</name>
<dbReference type="PANTHER" id="PTHR19443">
    <property type="entry name" value="HEXOKINASE"/>
    <property type="match status" value="1"/>
</dbReference>
<dbReference type="PRINTS" id="PR00475">
    <property type="entry name" value="HEXOKINASE"/>
</dbReference>
<dbReference type="AlphaFoldDB" id="A0A0E0BYH4"/>
<protein>
    <recommendedName>
        <fullName evidence="12">Phosphotransferase</fullName>
        <ecNumber evidence="12">2.7.1.-</ecNumber>
    </recommendedName>
</protein>
<dbReference type="GO" id="GO:0001678">
    <property type="term" value="P:intracellular glucose homeostasis"/>
    <property type="evidence" value="ECO:0007669"/>
    <property type="project" value="InterPro"/>
</dbReference>
<evidence type="ECO:0000256" key="11">
    <source>
        <dbReference type="ARBA" id="ARBA00048160"/>
    </source>
</evidence>
<dbReference type="UniPathway" id="UPA00109">
    <property type="reaction ID" value="UER00180"/>
</dbReference>
<evidence type="ECO:0000256" key="1">
    <source>
        <dbReference type="ARBA" id="ARBA00004888"/>
    </source>
</evidence>
<dbReference type="Pfam" id="PF03727">
    <property type="entry name" value="Hexokinase_2"/>
    <property type="match status" value="2"/>
</dbReference>
<feature type="domain" description="Hexokinase N-terminal" evidence="13">
    <location>
        <begin position="60"/>
        <end position="258"/>
    </location>
</feature>
<evidence type="ECO:0000313" key="15">
    <source>
        <dbReference type="EnsemblPlants" id="OMERI01G06040.2"/>
    </source>
</evidence>
<dbReference type="GO" id="GO:0005739">
    <property type="term" value="C:mitochondrion"/>
    <property type="evidence" value="ECO:0007669"/>
    <property type="project" value="TreeGrafter"/>
</dbReference>
<reference evidence="15" key="2">
    <citation type="submission" date="2018-05" db="EMBL/GenBank/DDBJ databases">
        <title>OmerRS3 (Oryza meridionalis Reference Sequence Version 3).</title>
        <authorList>
            <person name="Zhang J."/>
            <person name="Kudrna D."/>
            <person name="Lee S."/>
            <person name="Talag J."/>
            <person name="Welchert J."/>
            <person name="Wing R.A."/>
        </authorList>
    </citation>
    <scope>NUCLEOTIDE SEQUENCE [LARGE SCALE GENOMIC DNA]</scope>
    <source>
        <strain evidence="15">cv. OR44</strain>
    </source>
</reference>
<evidence type="ECO:0000256" key="4">
    <source>
        <dbReference type="ARBA" id="ARBA00022679"/>
    </source>
</evidence>
<dbReference type="STRING" id="40149.A0A0E0BYH4"/>
<dbReference type="GO" id="GO:0005829">
    <property type="term" value="C:cytosol"/>
    <property type="evidence" value="ECO:0007669"/>
    <property type="project" value="TreeGrafter"/>
</dbReference>
<evidence type="ECO:0000256" key="2">
    <source>
        <dbReference type="ARBA" id="ARBA00005028"/>
    </source>
</evidence>
<proteinExistence type="inferred from homology"/>
<keyword evidence="5 12" id="KW-0547">Nucleotide-binding</keyword>